<evidence type="ECO:0000256" key="1">
    <source>
        <dbReference type="SAM" id="Phobius"/>
    </source>
</evidence>
<organism evidence="2 3">
    <name type="scientific">Fulvivirga sedimenti</name>
    <dbReference type="NCBI Taxonomy" id="2879465"/>
    <lineage>
        <taxon>Bacteria</taxon>
        <taxon>Pseudomonadati</taxon>
        <taxon>Bacteroidota</taxon>
        <taxon>Cytophagia</taxon>
        <taxon>Cytophagales</taxon>
        <taxon>Fulvivirgaceae</taxon>
        <taxon>Fulvivirga</taxon>
    </lineage>
</organism>
<keyword evidence="1" id="KW-1133">Transmembrane helix</keyword>
<reference evidence="2" key="1">
    <citation type="submission" date="2021-09" db="EMBL/GenBank/DDBJ databases">
        <title>Fulvivirga sp. isolated from coastal sediment.</title>
        <authorList>
            <person name="Yu H."/>
        </authorList>
    </citation>
    <scope>NUCLEOTIDE SEQUENCE</scope>
    <source>
        <strain evidence="2">1062</strain>
    </source>
</reference>
<sequence>GRACPTASAGGKSHSGYKHKKQLFGLLFVFPSLPAGANVQVGIPYLFLHSFRSLSFPLTRTLTHTSQTAQNDQEAESGK</sequence>
<dbReference type="AlphaFoldDB" id="A0A9X1HWK9"/>
<feature type="non-terminal residue" evidence="2">
    <location>
        <position position="1"/>
    </location>
</feature>
<keyword evidence="1" id="KW-0472">Membrane</keyword>
<proteinExistence type="predicted"/>
<name>A0A9X1HWK9_9BACT</name>
<accession>A0A9X1HWK9</accession>
<dbReference type="Proteomes" id="UP001139409">
    <property type="component" value="Unassembled WGS sequence"/>
</dbReference>
<keyword evidence="1" id="KW-0812">Transmembrane</keyword>
<evidence type="ECO:0000313" key="3">
    <source>
        <dbReference type="Proteomes" id="UP001139409"/>
    </source>
</evidence>
<keyword evidence="3" id="KW-1185">Reference proteome</keyword>
<dbReference type="RefSeq" id="WP_225699566.1">
    <property type="nucleotide sequence ID" value="NZ_JAIXNE010000006.1"/>
</dbReference>
<feature type="transmembrane region" description="Helical" evidence="1">
    <location>
        <begin position="23"/>
        <end position="47"/>
    </location>
</feature>
<comment type="caution">
    <text evidence="2">The sequence shown here is derived from an EMBL/GenBank/DDBJ whole genome shotgun (WGS) entry which is preliminary data.</text>
</comment>
<dbReference type="EMBL" id="JAIXNE010000006">
    <property type="protein sequence ID" value="MCA6078715.1"/>
    <property type="molecule type" value="Genomic_DNA"/>
</dbReference>
<evidence type="ECO:0000313" key="2">
    <source>
        <dbReference type="EMBL" id="MCA6078715.1"/>
    </source>
</evidence>
<protein>
    <submittedName>
        <fullName evidence="2">Uncharacterized protein</fullName>
    </submittedName>
</protein>
<gene>
    <name evidence="2" type="ORF">LDX50_27825</name>
</gene>